<sequence>NGVDEQDCWQMETNQCKENEYRCRNGQCISSVFLDDNAFAIECLDQSDTKVKLYWDTGLRELYDPQRPLFINEEVLIYNGTGHFGPFYRHRDR</sequence>
<comment type="caution">
    <text evidence="2">The sequence shown here is derived from an EMBL/GenBank/DDBJ whole genome shotgun (WGS) entry which is preliminary data.</text>
</comment>
<feature type="non-terminal residue" evidence="2">
    <location>
        <position position="1"/>
    </location>
</feature>
<keyword evidence="1" id="KW-1015">Disulfide bond</keyword>
<evidence type="ECO:0000313" key="3">
    <source>
        <dbReference type="Proteomes" id="UP000663828"/>
    </source>
</evidence>
<protein>
    <submittedName>
        <fullName evidence="2">Uncharacterized protein</fullName>
    </submittedName>
</protein>
<accession>A0A816HWI8</accession>
<dbReference type="Gene3D" id="4.10.400.10">
    <property type="entry name" value="Low-density Lipoprotein Receptor"/>
    <property type="match status" value="1"/>
</dbReference>
<dbReference type="InterPro" id="IPR036055">
    <property type="entry name" value="LDL_receptor-like_sf"/>
</dbReference>
<dbReference type="Proteomes" id="UP000663828">
    <property type="component" value="Unassembled WGS sequence"/>
</dbReference>
<keyword evidence="3" id="KW-1185">Reference proteome</keyword>
<proteinExistence type="predicted"/>
<reference evidence="2" key="1">
    <citation type="submission" date="2021-02" db="EMBL/GenBank/DDBJ databases">
        <authorList>
            <person name="Nowell W R."/>
        </authorList>
    </citation>
    <scope>NUCLEOTIDE SEQUENCE</scope>
</reference>
<evidence type="ECO:0000256" key="1">
    <source>
        <dbReference type="ARBA" id="ARBA00023157"/>
    </source>
</evidence>
<dbReference type="EMBL" id="CAJNOR010021852">
    <property type="protein sequence ID" value="CAF1691608.1"/>
    <property type="molecule type" value="Genomic_DNA"/>
</dbReference>
<evidence type="ECO:0000313" key="2">
    <source>
        <dbReference type="EMBL" id="CAF1691608.1"/>
    </source>
</evidence>
<feature type="non-terminal residue" evidence="2">
    <location>
        <position position="93"/>
    </location>
</feature>
<dbReference type="AlphaFoldDB" id="A0A816HWI8"/>
<gene>
    <name evidence="2" type="ORF">XAT740_LOCUS64272</name>
</gene>
<organism evidence="2 3">
    <name type="scientific">Adineta ricciae</name>
    <name type="common">Rotifer</name>
    <dbReference type="NCBI Taxonomy" id="249248"/>
    <lineage>
        <taxon>Eukaryota</taxon>
        <taxon>Metazoa</taxon>
        <taxon>Spiralia</taxon>
        <taxon>Gnathifera</taxon>
        <taxon>Rotifera</taxon>
        <taxon>Eurotatoria</taxon>
        <taxon>Bdelloidea</taxon>
        <taxon>Adinetida</taxon>
        <taxon>Adinetidae</taxon>
        <taxon>Adineta</taxon>
    </lineage>
</organism>
<dbReference type="SUPFAM" id="SSF57424">
    <property type="entry name" value="LDL receptor-like module"/>
    <property type="match status" value="1"/>
</dbReference>
<name>A0A816HWI8_ADIRI</name>